<reference evidence="2 3" key="1">
    <citation type="submission" date="2016-10" db="EMBL/GenBank/DDBJ databases">
        <authorList>
            <person name="Varghese N."/>
            <person name="Submissions S."/>
        </authorList>
    </citation>
    <scope>NUCLEOTIDE SEQUENCE [LARGE SCALE GENOMIC DNA]</scope>
    <source>
        <strain evidence="3">YIM D21,KCTC 23444,ACCC 10710</strain>
    </source>
</reference>
<name>A0A1I2BY29_9RHOB</name>
<feature type="signal peptide" evidence="1">
    <location>
        <begin position="1"/>
        <end position="24"/>
    </location>
</feature>
<accession>A0A1I2BY29</accession>
<evidence type="ECO:0000256" key="1">
    <source>
        <dbReference type="SAM" id="SignalP"/>
    </source>
</evidence>
<keyword evidence="3" id="KW-1185">Reference proteome</keyword>
<dbReference type="AlphaFoldDB" id="A0A1I2BY29"/>
<sequence>MTRRARGVALAIAVTLMAAGAAGAAEGERGPVTNLPLPRYVSLKTSEGNVRRGPSLTHRIDWVYVRRDMPLEVTAEFGHWRRVRDRDGAGGWVHYSLLSGVRTVIVTEDLLPVYTRPAEGSQIVAKLGIGVIARLGECLAIWCEVEAGGQHGWTRKTALWGVAPDELRD</sequence>
<feature type="chain" id="PRO_5009302125" evidence="1">
    <location>
        <begin position="25"/>
        <end position="169"/>
    </location>
</feature>
<organism evidence="2 3">
    <name type="scientific">Roseivivax sediminis</name>
    <dbReference type="NCBI Taxonomy" id="936889"/>
    <lineage>
        <taxon>Bacteria</taxon>
        <taxon>Pseudomonadati</taxon>
        <taxon>Pseudomonadota</taxon>
        <taxon>Alphaproteobacteria</taxon>
        <taxon>Rhodobacterales</taxon>
        <taxon>Roseobacteraceae</taxon>
        <taxon>Roseivivax</taxon>
    </lineage>
</organism>
<dbReference type="Proteomes" id="UP000325289">
    <property type="component" value="Unassembled WGS sequence"/>
</dbReference>
<protein>
    <submittedName>
        <fullName evidence="2">SH3-like domain-containing protein</fullName>
    </submittedName>
</protein>
<dbReference type="Gene3D" id="2.30.30.40">
    <property type="entry name" value="SH3 Domains"/>
    <property type="match status" value="1"/>
</dbReference>
<keyword evidence="1" id="KW-0732">Signal</keyword>
<dbReference type="EMBL" id="FOMS01000012">
    <property type="protein sequence ID" value="SFE61076.1"/>
    <property type="molecule type" value="Genomic_DNA"/>
</dbReference>
<dbReference type="InterPro" id="IPR010466">
    <property type="entry name" value="DUF1058"/>
</dbReference>
<evidence type="ECO:0000313" key="3">
    <source>
        <dbReference type="Proteomes" id="UP000325289"/>
    </source>
</evidence>
<gene>
    <name evidence="2" type="ORF">SAMN04515678_11238</name>
</gene>
<dbReference type="Pfam" id="PF06347">
    <property type="entry name" value="SH3_4"/>
    <property type="match status" value="2"/>
</dbReference>
<evidence type="ECO:0000313" key="2">
    <source>
        <dbReference type="EMBL" id="SFE61076.1"/>
    </source>
</evidence>
<dbReference type="RefSeq" id="WP_394349843.1">
    <property type="nucleotide sequence ID" value="NZ_FOMS01000012.1"/>
</dbReference>
<proteinExistence type="predicted"/>